<dbReference type="Pfam" id="PF20040">
    <property type="entry name" value="DUF6442"/>
    <property type="match status" value="1"/>
</dbReference>
<keyword evidence="2" id="KW-0812">Transmembrane</keyword>
<keyword evidence="2" id="KW-0472">Membrane</keyword>
<dbReference type="EMBL" id="AP019695">
    <property type="protein sequence ID" value="BBK21719.1"/>
    <property type="molecule type" value="Genomic_DNA"/>
</dbReference>
<gene>
    <name evidence="3" type="ORF">Aargi30884_06220</name>
</gene>
<feature type="transmembrane region" description="Helical" evidence="2">
    <location>
        <begin position="68"/>
        <end position="87"/>
    </location>
</feature>
<proteinExistence type="predicted"/>
<dbReference type="AlphaFoldDB" id="A0A6N4TG28"/>
<dbReference type="KEGG" id="aarg:Aargi30884_06220"/>
<feature type="region of interest" description="Disordered" evidence="1">
    <location>
        <begin position="1"/>
        <end position="27"/>
    </location>
</feature>
<evidence type="ECO:0000313" key="4">
    <source>
        <dbReference type="Proteomes" id="UP000464754"/>
    </source>
</evidence>
<dbReference type="RefSeq" id="WP_115714922.1">
    <property type="nucleotide sequence ID" value="NZ_AP019695.1"/>
</dbReference>
<organism evidence="3 4">
    <name type="scientific">Amedibacterium intestinale</name>
    <dbReference type="NCBI Taxonomy" id="2583452"/>
    <lineage>
        <taxon>Bacteria</taxon>
        <taxon>Bacillati</taxon>
        <taxon>Bacillota</taxon>
        <taxon>Erysipelotrichia</taxon>
        <taxon>Erysipelotrichales</taxon>
        <taxon>Erysipelotrichaceae</taxon>
        <taxon>Amedibacterium</taxon>
    </lineage>
</organism>
<keyword evidence="4" id="KW-1185">Reference proteome</keyword>
<evidence type="ECO:0000313" key="3">
    <source>
        <dbReference type="EMBL" id="BBK21719.1"/>
    </source>
</evidence>
<evidence type="ECO:0000256" key="1">
    <source>
        <dbReference type="SAM" id="MobiDB-lite"/>
    </source>
</evidence>
<feature type="transmembrane region" description="Helical" evidence="2">
    <location>
        <begin position="93"/>
        <end position="113"/>
    </location>
</feature>
<dbReference type="InterPro" id="IPR045620">
    <property type="entry name" value="DUF6442"/>
</dbReference>
<accession>A0A6N4TG28</accession>
<protein>
    <submittedName>
        <fullName evidence="3">Uncharacterized protein</fullName>
    </submittedName>
</protein>
<dbReference type="Proteomes" id="UP000464754">
    <property type="component" value="Chromosome"/>
</dbReference>
<name>A0A6N4TG28_9FIRM</name>
<reference evidence="4" key="1">
    <citation type="submission" date="2019-05" db="EMBL/GenBank/DDBJ databases">
        <title>Complete genome sequencing of Absiella argi strain JCM 30884.</title>
        <authorList>
            <person name="Sakamoto M."/>
            <person name="Murakami T."/>
            <person name="Mori H."/>
        </authorList>
    </citation>
    <scope>NUCLEOTIDE SEQUENCE [LARGE SCALE GENOMIC DNA]</scope>
    <source>
        <strain evidence="4">JCM 30884</strain>
    </source>
</reference>
<sequence length="114" mass="13271">MKKEDVLLRSREENKKGDELQKSNKSKSEGYGYYTISIILLVFAILTEFDAVKGVVDIFGMQIQFRDFCFLSMILSLFVECISKYYFLRKKRYLAFSIFWAIGFLAGMGRVFGL</sequence>
<keyword evidence="2" id="KW-1133">Transmembrane helix</keyword>
<evidence type="ECO:0000256" key="2">
    <source>
        <dbReference type="SAM" id="Phobius"/>
    </source>
</evidence>
<feature type="transmembrane region" description="Helical" evidence="2">
    <location>
        <begin position="31"/>
        <end position="56"/>
    </location>
</feature>